<dbReference type="EMBL" id="AP025732">
    <property type="protein sequence ID" value="BDI19540.1"/>
    <property type="molecule type" value="Genomic_DNA"/>
</dbReference>
<keyword evidence="2" id="KW-1185">Reference proteome</keyword>
<dbReference type="Proteomes" id="UP001055453">
    <property type="component" value="Chromosome"/>
</dbReference>
<accession>A0ABM7Z8K5</accession>
<evidence type="ECO:0000313" key="2">
    <source>
        <dbReference type="Proteomes" id="UP001055453"/>
    </source>
</evidence>
<evidence type="ECO:0008006" key="3">
    <source>
        <dbReference type="Google" id="ProtNLM"/>
    </source>
</evidence>
<name>A0ABM7Z8K5_NOSCO</name>
<protein>
    <recommendedName>
        <fullName evidence="3">D-alanyl-D-alanine carboxypeptidase</fullName>
    </recommendedName>
</protein>
<organism evidence="1 2">
    <name type="scientific">Nostoc cf. commune SO-36</name>
    <dbReference type="NCBI Taxonomy" id="449208"/>
    <lineage>
        <taxon>Bacteria</taxon>
        <taxon>Bacillati</taxon>
        <taxon>Cyanobacteriota</taxon>
        <taxon>Cyanophyceae</taxon>
        <taxon>Nostocales</taxon>
        <taxon>Nostocaceae</taxon>
        <taxon>Nostoc</taxon>
    </lineage>
</organism>
<proteinExistence type="predicted"/>
<reference evidence="1" key="1">
    <citation type="submission" date="2022-04" db="EMBL/GenBank/DDBJ databases">
        <title>Complete genome sequence of a cyanobacterium, Nostoc sp. SO-36, isolated in Antarctica.</title>
        <authorList>
            <person name="Kanesaki Y."/>
            <person name="Effendi D."/>
            <person name="Sakamoto T."/>
            <person name="Ohtani S."/>
            <person name="Awai K."/>
        </authorList>
    </citation>
    <scope>NUCLEOTIDE SEQUENCE</scope>
    <source>
        <strain evidence="1">SO-36</strain>
    </source>
</reference>
<evidence type="ECO:0000313" key="1">
    <source>
        <dbReference type="EMBL" id="BDI19540.1"/>
    </source>
</evidence>
<sequence>MIAATLSFTKSPRLSGSGTDILLSEAGGNPVTFADTLFPAITATKIMAAIVIVLENLDLK</sequence>
<gene>
    <name evidence="1" type="ORF">ANSO36C_53420</name>
</gene>